<evidence type="ECO:0000313" key="4">
    <source>
        <dbReference type="Proteomes" id="UP000552097"/>
    </source>
</evidence>
<dbReference type="InterPro" id="IPR020845">
    <property type="entry name" value="AMP-binding_CS"/>
</dbReference>
<name>A0A7W9M0L7_9PSEU</name>
<keyword evidence="4" id="KW-1185">Reference proteome</keyword>
<proteinExistence type="inferred from homology"/>
<comment type="similarity">
    <text evidence="1">Belongs to the ATP-dependent AMP-binding enzyme family.</text>
</comment>
<dbReference type="GO" id="GO:0070566">
    <property type="term" value="F:adenylyltransferase activity"/>
    <property type="evidence" value="ECO:0007669"/>
    <property type="project" value="TreeGrafter"/>
</dbReference>
<gene>
    <name evidence="3" type="ORF">F4560_002759</name>
</gene>
<dbReference type="GO" id="GO:0005886">
    <property type="term" value="C:plasma membrane"/>
    <property type="evidence" value="ECO:0007669"/>
    <property type="project" value="TreeGrafter"/>
</dbReference>
<dbReference type="GO" id="GO:0006633">
    <property type="term" value="P:fatty acid biosynthetic process"/>
    <property type="evidence" value="ECO:0007669"/>
    <property type="project" value="TreeGrafter"/>
</dbReference>
<evidence type="ECO:0000259" key="2">
    <source>
        <dbReference type="Pfam" id="PF00501"/>
    </source>
</evidence>
<dbReference type="InterPro" id="IPR045851">
    <property type="entry name" value="AMP-bd_C_sf"/>
</dbReference>
<dbReference type="EMBL" id="JACHMO010000001">
    <property type="protein sequence ID" value="MBB5802991.1"/>
    <property type="molecule type" value="Genomic_DNA"/>
</dbReference>
<organism evidence="3 4">
    <name type="scientific">Saccharothrix ecbatanensis</name>
    <dbReference type="NCBI Taxonomy" id="1105145"/>
    <lineage>
        <taxon>Bacteria</taxon>
        <taxon>Bacillati</taxon>
        <taxon>Actinomycetota</taxon>
        <taxon>Actinomycetes</taxon>
        <taxon>Pseudonocardiales</taxon>
        <taxon>Pseudonocardiaceae</taxon>
        <taxon>Saccharothrix</taxon>
    </lineage>
</organism>
<dbReference type="InterPro" id="IPR000873">
    <property type="entry name" value="AMP-dep_synth/lig_dom"/>
</dbReference>
<comment type="caution">
    <text evidence="3">The sequence shown here is derived from an EMBL/GenBank/DDBJ whole genome shotgun (WGS) entry which is preliminary data.</text>
</comment>
<keyword evidence="3" id="KW-0436">Ligase</keyword>
<dbReference type="RefSeq" id="WP_221483477.1">
    <property type="nucleotide sequence ID" value="NZ_JACHMO010000001.1"/>
</dbReference>
<sequence>MSSPTGRSLWDGLLTAAASHRTSLHCWDGDGFTAFPWSEVVRDAERMTLGLRRAGVRPGTTVATVLTNGVSPVRGLLASWMAGAAVASLPVPARGMNVQEYAAQLGKICAQLGAAAFIVEERMIGLIPEEITAVTPALSWESFEGSGRVDPSPPDEDALAFVQYSSGSTSTPKGCMLSPRAIAAQLDMITTMLELTPRADVSVSWLPLSHDMGLFGCLLTCLWADIDDYLSTPERFMVAPGTWFSDMAKVGATVTAGSNTGLHLAARSASRVRQWPNTGLSQVRACIIGAERVEAHTLLTATTSLAPAGLRPEAFMPAYGLAEATLAVTATPLAERPTTLAFDAGALADGELREVDADAPSATVIVGAGVPCAGVDLSALAALPGDRLGEISVVSPSLAMGYLDDRERTAARFVDGGVLTGDLGFVRDGVLYPVGRVDDVISIAGRKVYSREIENAVDALDGVRRGSSTLVAGNDRGAIRLTLLVELGKSTTNYRELADQAATVAMAKAAIALDECVFLPRNSLPKTPSGKTQRHRCQHMLNTGRFTPLATVALAGV</sequence>
<evidence type="ECO:0000313" key="3">
    <source>
        <dbReference type="EMBL" id="MBB5802991.1"/>
    </source>
</evidence>
<dbReference type="Gene3D" id="3.30.300.30">
    <property type="match status" value="1"/>
</dbReference>
<feature type="domain" description="AMP-dependent synthetase/ligase" evidence="2">
    <location>
        <begin position="26"/>
        <end position="403"/>
    </location>
</feature>
<dbReference type="AlphaFoldDB" id="A0A7W9M0L7"/>
<dbReference type="InterPro" id="IPR042099">
    <property type="entry name" value="ANL_N_sf"/>
</dbReference>
<dbReference type="PANTHER" id="PTHR22754:SF32">
    <property type="entry name" value="DISCO-INTERACTING PROTEIN 2"/>
    <property type="match status" value="1"/>
</dbReference>
<dbReference type="Proteomes" id="UP000552097">
    <property type="component" value="Unassembled WGS sequence"/>
</dbReference>
<accession>A0A7W9M0L7</accession>
<dbReference type="Gene3D" id="3.40.50.12780">
    <property type="entry name" value="N-terminal domain of ligase-like"/>
    <property type="match status" value="1"/>
</dbReference>
<dbReference type="GO" id="GO:0016874">
    <property type="term" value="F:ligase activity"/>
    <property type="evidence" value="ECO:0007669"/>
    <property type="project" value="UniProtKB-KW"/>
</dbReference>
<dbReference type="SUPFAM" id="SSF56801">
    <property type="entry name" value="Acetyl-CoA synthetase-like"/>
    <property type="match status" value="1"/>
</dbReference>
<dbReference type="PANTHER" id="PTHR22754">
    <property type="entry name" value="DISCO-INTERACTING PROTEIN 2 DIP2 -RELATED"/>
    <property type="match status" value="1"/>
</dbReference>
<reference evidence="3 4" key="1">
    <citation type="submission" date="2020-08" db="EMBL/GenBank/DDBJ databases">
        <title>Sequencing the genomes of 1000 actinobacteria strains.</title>
        <authorList>
            <person name="Klenk H.-P."/>
        </authorList>
    </citation>
    <scope>NUCLEOTIDE SEQUENCE [LARGE SCALE GENOMIC DNA]</scope>
    <source>
        <strain evidence="3 4">DSM 45486</strain>
    </source>
</reference>
<dbReference type="Pfam" id="PF00501">
    <property type="entry name" value="AMP-binding"/>
    <property type="match status" value="1"/>
</dbReference>
<protein>
    <submittedName>
        <fullName evidence="3">Fatty-acyl-CoA synthase</fullName>
        <ecNumber evidence="3">6.2.1.-</ecNumber>
    </submittedName>
</protein>
<evidence type="ECO:0000256" key="1">
    <source>
        <dbReference type="ARBA" id="ARBA00006432"/>
    </source>
</evidence>
<dbReference type="PROSITE" id="PS00455">
    <property type="entry name" value="AMP_BINDING"/>
    <property type="match status" value="1"/>
</dbReference>
<dbReference type="EC" id="6.2.1.-" evidence="3"/>